<dbReference type="Gene3D" id="2.60.120.200">
    <property type="match status" value="1"/>
</dbReference>
<gene>
    <name evidence="3" type="ORF">E3D00_08845</name>
</gene>
<proteinExistence type="predicted"/>
<keyword evidence="1" id="KW-0732">Signal</keyword>
<evidence type="ECO:0000313" key="3">
    <source>
        <dbReference type="EMBL" id="QDH17655.1"/>
    </source>
</evidence>
<dbReference type="SUPFAM" id="SSF49899">
    <property type="entry name" value="Concanavalin A-like lectins/glucanases"/>
    <property type="match status" value="1"/>
</dbReference>
<dbReference type="EMBL" id="CP038141">
    <property type="protein sequence ID" value="QDH17655.1"/>
    <property type="molecule type" value="Genomic_DNA"/>
</dbReference>
<dbReference type="RefSeq" id="WP_141461816.1">
    <property type="nucleotide sequence ID" value="NZ_CP038141.1"/>
</dbReference>
<dbReference type="AlphaFoldDB" id="A0A4Y6UNL9"/>
<organism evidence="3 4">
    <name type="scientific">Swingsia samuiensis</name>
    <dbReference type="NCBI Taxonomy" id="1293412"/>
    <lineage>
        <taxon>Bacteria</taxon>
        <taxon>Pseudomonadati</taxon>
        <taxon>Pseudomonadota</taxon>
        <taxon>Alphaproteobacteria</taxon>
        <taxon>Acetobacterales</taxon>
        <taxon>Acetobacteraceae</taxon>
        <taxon>Swingsia</taxon>
    </lineage>
</organism>
<feature type="chain" id="PRO_5021246504" description="Alginate lyase 2 domain-containing protein" evidence="1">
    <location>
        <begin position="24"/>
        <end position="239"/>
    </location>
</feature>
<dbReference type="Pfam" id="PF08787">
    <property type="entry name" value="Alginate_lyase2"/>
    <property type="match status" value="1"/>
</dbReference>
<keyword evidence="4" id="KW-1185">Reference proteome</keyword>
<feature type="domain" description="Alginate lyase 2" evidence="2">
    <location>
        <begin position="31"/>
        <end position="235"/>
    </location>
</feature>
<dbReference type="InterPro" id="IPR014895">
    <property type="entry name" value="Alginate_lyase_2"/>
</dbReference>
<protein>
    <recommendedName>
        <fullName evidence="2">Alginate lyase 2 domain-containing protein</fullName>
    </recommendedName>
</protein>
<sequence length="239" mass="26063">MLTKSLRSLITALALATPFSAYSLDRPSSPDISNFTLQEPAQGRLKIHLVPSTQLVNGYHSPFYNQNEASGSVALRTDGMATIIRGETAPETVLRENSAWYFQQTPSSIDVALHIDQLPKYGHMVIARLMSANHPTVEIDTDGNRITATLNNGFNQSRVTIGSVLADKNIQISIHTQPSGLLNITANGTKNVFSLPSAATTQALWFEAVVSPKGRYAKSHTDVAQMTVSQLHITHDIIR</sequence>
<dbReference type="KEGG" id="ssam:E3D00_08845"/>
<name>A0A4Y6UNL9_9PROT</name>
<accession>A0A4Y6UNL9</accession>
<reference evidence="3 4" key="1">
    <citation type="submission" date="2019-03" db="EMBL/GenBank/DDBJ databases">
        <title>The complete genome sequence of Swingsia samuiensis NBRC107927(T).</title>
        <authorList>
            <person name="Chua K.-O."/>
            <person name="Chan K.-G."/>
            <person name="See-Too W.-S."/>
        </authorList>
    </citation>
    <scope>NUCLEOTIDE SEQUENCE [LARGE SCALE GENOMIC DNA]</scope>
    <source>
        <strain evidence="3 4">AH83</strain>
    </source>
</reference>
<feature type="signal peptide" evidence="1">
    <location>
        <begin position="1"/>
        <end position="23"/>
    </location>
</feature>
<dbReference type="Proteomes" id="UP000316313">
    <property type="component" value="Chromosome"/>
</dbReference>
<dbReference type="InterPro" id="IPR013320">
    <property type="entry name" value="ConA-like_dom_sf"/>
</dbReference>
<evidence type="ECO:0000259" key="2">
    <source>
        <dbReference type="Pfam" id="PF08787"/>
    </source>
</evidence>
<evidence type="ECO:0000313" key="4">
    <source>
        <dbReference type="Proteomes" id="UP000316313"/>
    </source>
</evidence>
<dbReference type="OrthoDB" id="7282389at2"/>
<evidence type="ECO:0000256" key="1">
    <source>
        <dbReference type="SAM" id="SignalP"/>
    </source>
</evidence>